<comment type="caution">
    <text evidence="2">The sequence shown here is derived from an EMBL/GenBank/DDBJ whole genome shotgun (WGS) entry which is preliminary data.</text>
</comment>
<protein>
    <recommendedName>
        <fullName evidence="1">Glutaredoxin domain-containing protein</fullName>
    </recommendedName>
</protein>
<dbReference type="OrthoDB" id="2943861at2"/>
<dbReference type="RefSeq" id="WP_064551943.1">
    <property type="nucleotide sequence ID" value="NZ_LXMA01000023.1"/>
</dbReference>
<evidence type="ECO:0000313" key="3">
    <source>
        <dbReference type="Proteomes" id="UP000078290"/>
    </source>
</evidence>
<proteinExistence type="predicted"/>
<dbReference type="InterPro" id="IPR036249">
    <property type="entry name" value="Thioredoxin-like_sf"/>
</dbReference>
<dbReference type="AlphaFoldDB" id="A0A1B7KSA9"/>
<dbReference type="Gene3D" id="3.40.30.10">
    <property type="entry name" value="Glutaredoxin"/>
    <property type="match status" value="1"/>
</dbReference>
<dbReference type="CDD" id="cd02976">
    <property type="entry name" value="NrdH"/>
    <property type="match status" value="1"/>
</dbReference>
<dbReference type="Proteomes" id="UP000078290">
    <property type="component" value="Unassembled WGS sequence"/>
</dbReference>
<dbReference type="Pfam" id="PF00462">
    <property type="entry name" value="Glutaredoxin"/>
    <property type="match status" value="1"/>
</dbReference>
<reference evidence="3" key="1">
    <citation type="submission" date="2016-05" db="EMBL/GenBank/DDBJ databases">
        <authorList>
            <person name="Wang W."/>
            <person name="Zhu L."/>
        </authorList>
    </citation>
    <scope>NUCLEOTIDE SEQUENCE [LARGE SCALE GENOMIC DNA]</scope>
    <source>
        <strain evidence="3">W-2</strain>
    </source>
</reference>
<sequence length="76" mass="8781">MNYILYIIDGCHKCQQARTHLIKEQIPFQEINILKNHTAAKELKEKIQNIVTPVLIAGEDVLVGDKILSVTKERRR</sequence>
<dbReference type="SUPFAM" id="SSF52833">
    <property type="entry name" value="Thioredoxin-like"/>
    <property type="match status" value="1"/>
</dbReference>
<evidence type="ECO:0000259" key="1">
    <source>
        <dbReference type="Pfam" id="PF00462"/>
    </source>
</evidence>
<dbReference type="EMBL" id="LXMA01000023">
    <property type="protein sequence ID" value="OAT72974.1"/>
    <property type="molecule type" value="Genomic_DNA"/>
</dbReference>
<accession>A0A1B7KSA9</accession>
<evidence type="ECO:0000313" key="2">
    <source>
        <dbReference type="EMBL" id="OAT72974.1"/>
    </source>
</evidence>
<gene>
    <name evidence="2" type="ORF">A7K69_08600</name>
</gene>
<feature type="domain" description="Glutaredoxin" evidence="1">
    <location>
        <begin position="5"/>
        <end position="60"/>
    </location>
</feature>
<name>A0A1B7KSA9_PARTM</name>
<dbReference type="InterPro" id="IPR002109">
    <property type="entry name" value="Glutaredoxin"/>
</dbReference>
<organism evidence="2 3">
    <name type="scientific">Parageobacillus thermoglucosidasius</name>
    <name type="common">Geobacillus thermoglucosidasius</name>
    <dbReference type="NCBI Taxonomy" id="1426"/>
    <lineage>
        <taxon>Bacteria</taxon>
        <taxon>Bacillati</taxon>
        <taxon>Bacillota</taxon>
        <taxon>Bacilli</taxon>
        <taxon>Bacillales</taxon>
        <taxon>Anoxybacillaceae</taxon>
        <taxon>Parageobacillus</taxon>
    </lineage>
</organism>